<comment type="caution">
    <text evidence="1">The sequence shown here is derived from an EMBL/GenBank/DDBJ whole genome shotgun (WGS) entry which is preliminary data.</text>
</comment>
<evidence type="ECO:0008006" key="3">
    <source>
        <dbReference type="Google" id="ProtNLM"/>
    </source>
</evidence>
<dbReference type="Proteomes" id="UP000566995">
    <property type="component" value="Unassembled WGS sequence"/>
</dbReference>
<evidence type="ECO:0000313" key="2">
    <source>
        <dbReference type="Proteomes" id="UP000566995"/>
    </source>
</evidence>
<dbReference type="EMBL" id="JACHLI010000001">
    <property type="protein sequence ID" value="MBB4861299.1"/>
    <property type="molecule type" value="Genomic_DNA"/>
</dbReference>
<reference evidence="1 2" key="1">
    <citation type="submission" date="2020-08" db="EMBL/GenBank/DDBJ databases">
        <title>Functional genomics of gut bacteria from endangered species of beetles.</title>
        <authorList>
            <person name="Carlos-Shanley C."/>
        </authorList>
    </citation>
    <scope>NUCLEOTIDE SEQUENCE [LARGE SCALE GENOMIC DNA]</scope>
    <source>
        <strain evidence="1 2">S00179</strain>
    </source>
</reference>
<dbReference type="InterPro" id="IPR036890">
    <property type="entry name" value="HATPase_C_sf"/>
</dbReference>
<sequence length="573" mass="64099">MSTSTQSELFAEPEVLETGIFEGRVQLPNSFFAQTVNEYQDWHQAWFREALQNALDAGSTQIDFHIRNHPDKPETVVVTCTDNGTGMSRETLTDVFLSMGGSQKADGSIGGFGYAKSLLAFAHKQYTIRTRDLFLKGEGGNYKLSTSAPLQGVVLEVEMDHSKAQAWHLEQALEQIVCMSTFRPGVRVTLNGMALSANKQNYNYGLDTVLGKLSFKDNSGGYSSSSLWVRMNGLAMFRERVYGNSGTTGFEGIIDLTGTSKEMFTSNRDKLLGEKSSALNKIIQELVNDRTKLKLNGGIDKTLNRNNIDWKQLSEQIQEDLKEGAAVRGKTVEEFADELASMSDEVMDEGSKHPFAALARTMVKERHSIQSKLGGIPSELYPENFKVKHCTEERDEDQTKMAGHIATKMSLKRYAKLAAGWDFLIRTMLSHESYRNFAGVEKGADGQFYYSGKLIQTGFVFGTVEGLHVEDKDQESGKERRSILINPDVAEKPEYMLGDIVDLAHHELAHLRYDYHGEDFVKQSEGLRRICRREMGHEKAMIAAFEEGIAGWRAKHAAPKAKKEIDRESGYGM</sequence>
<accession>A0A7W7KED8</accession>
<dbReference type="Pfam" id="PF13589">
    <property type="entry name" value="HATPase_c_3"/>
    <property type="match status" value="1"/>
</dbReference>
<dbReference type="AlphaFoldDB" id="A0A7W7KED8"/>
<protein>
    <recommendedName>
        <fullName evidence="3">ATP-binding protein</fullName>
    </recommendedName>
</protein>
<evidence type="ECO:0000313" key="1">
    <source>
        <dbReference type="EMBL" id="MBB4861299.1"/>
    </source>
</evidence>
<dbReference type="RefSeq" id="WP_184585571.1">
    <property type="nucleotide sequence ID" value="NZ_JACHLI010000001.1"/>
</dbReference>
<name>A0A7W7KED8_PSENT</name>
<proteinExistence type="predicted"/>
<dbReference type="SUPFAM" id="SSF55874">
    <property type="entry name" value="ATPase domain of HSP90 chaperone/DNA topoisomerase II/histidine kinase"/>
    <property type="match status" value="1"/>
</dbReference>
<gene>
    <name evidence="1" type="ORF">HNP46_000110</name>
</gene>
<organism evidence="1 2">
    <name type="scientific">Pseudomonas nitroreducens</name>
    <dbReference type="NCBI Taxonomy" id="46680"/>
    <lineage>
        <taxon>Bacteria</taxon>
        <taxon>Pseudomonadati</taxon>
        <taxon>Pseudomonadota</taxon>
        <taxon>Gammaproteobacteria</taxon>
        <taxon>Pseudomonadales</taxon>
        <taxon>Pseudomonadaceae</taxon>
        <taxon>Pseudomonas</taxon>
    </lineage>
</organism>
<dbReference type="Gene3D" id="3.30.565.10">
    <property type="entry name" value="Histidine kinase-like ATPase, C-terminal domain"/>
    <property type="match status" value="1"/>
</dbReference>